<dbReference type="AlphaFoldDB" id="A0AAU7V3U7"/>
<name>A0AAU7V3U7_9NOCA</name>
<dbReference type="RefSeq" id="WP_350247765.1">
    <property type="nucleotide sequence ID" value="NZ_CP132972.1"/>
</dbReference>
<dbReference type="KEGG" id="rhox:RBB84_25130"/>
<feature type="signal peptide" evidence="2">
    <location>
        <begin position="1"/>
        <end position="20"/>
    </location>
</feature>
<proteinExistence type="predicted"/>
<dbReference type="EMBL" id="CP132972">
    <property type="protein sequence ID" value="XBW06994.1"/>
    <property type="molecule type" value="Genomic_DNA"/>
</dbReference>
<evidence type="ECO:0000256" key="1">
    <source>
        <dbReference type="SAM" id="MobiDB-lite"/>
    </source>
</evidence>
<feature type="region of interest" description="Disordered" evidence="1">
    <location>
        <begin position="176"/>
        <end position="196"/>
    </location>
</feature>
<evidence type="ECO:0000256" key="2">
    <source>
        <dbReference type="SAM" id="SignalP"/>
    </source>
</evidence>
<keyword evidence="2" id="KW-0732">Signal</keyword>
<reference evidence="3" key="1">
    <citation type="submission" date="2023-08" db="EMBL/GenBank/DDBJ databases">
        <title>The novel hydrolase IpcH responsible for the initial isoprocarb degradation step in Rhodococcus sp. D-6.</title>
        <authorList>
            <person name="Zhu Q."/>
        </authorList>
    </citation>
    <scope>NUCLEOTIDE SEQUENCE</scope>
    <source>
        <strain evidence="3">D-6</strain>
        <plasmid evidence="3">p2-D-6</plasmid>
    </source>
</reference>
<sequence length="196" mass="21985">MKRTLIAATALALAGTLAGCSEDEPKADPTPTESTSSPSATTTPEPTWDDKYSPAQLKSYRAARDRWLEYWDFYTEITRKGVDTPGVKSGFEKYSMSPLGDRSQFLDNYVRSGARSEVPPEVLWTSAERITQDVVDFNYCLDHTNSRVTVNGEVVPKKEPLLVLARVRMRKTSEGWKKERQLEDKKGVTTCTRTAP</sequence>
<gene>
    <name evidence="3" type="ORF">RBB84_25130</name>
</gene>
<feature type="chain" id="PRO_5043437009" description="Lipoprotein" evidence="2">
    <location>
        <begin position="21"/>
        <end position="196"/>
    </location>
</feature>
<organism evidence="3">
    <name type="scientific">Rhodococcus sp. D-6</name>
    <dbReference type="NCBI Taxonomy" id="1387842"/>
    <lineage>
        <taxon>Bacteria</taxon>
        <taxon>Bacillati</taxon>
        <taxon>Actinomycetota</taxon>
        <taxon>Actinomycetes</taxon>
        <taxon>Mycobacteriales</taxon>
        <taxon>Nocardiaceae</taxon>
        <taxon>Rhodococcus</taxon>
    </lineage>
</organism>
<feature type="compositionally biased region" description="Low complexity" evidence="1">
    <location>
        <begin position="29"/>
        <end position="46"/>
    </location>
</feature>
<protein>
    <recommendedName>
        <fullName evidence="4">Lipoprotein</fullName>
    </recommendedName>
</protein>
<evidence type="ECO:0000313" key="3">
    <source>
        <dbReference type="EMBL" id="XBW06994.1"/>
    </source>
</evidence>
<accession>A0AAU7V3U7</accession>
<geneLocation type="plasmid" evidence="3">
    <name>p2-D-6</name>
</geneLocation>
<evidence type="ECO:0008006" key="4">
    <source>
        <dbReference type="Google" id="ProtNLM"/>
    </source>
</evidence>
<dbReference type="PROSITE" id="PS51257">
    <property type="entry name" value="PROKAR_LIPOPROTEIN"/>
    <property type="match status" value="1"/>
</dbReference>
<feature type="region of interest" description="Disordered" evidence="1">
    <location>
        <begin position="17"/>
        <end position="51"/>
    </location>
</feature>
<keyword evidence="3" id="KW-0614">Plasmid</keyword>
<feature type="compositionally biased region" description="Basic and acidic residues" evidence="1">
    <location>
        <begin position="176"/>
        <end position="187"/>
    </location>
</feature>